<organism evidence="1 2">
    <name type="scientific">Peronosclerospora sorghi</name>
    <dbReference type="NCBI Taxonomy" id="230839"/>
    <lineage>
        <taxon>Eukaryota</taxon>
        <taxon>Sar</taxon>
        <taxon>Stramenopiles</taxon>
        <taxon>Oomycota</taxon>
        <taxon>Peronosporomycetes</taxon>
        <taxon>Peronosporales</taxon>
        <taxon>Peronosporaceae</taxon>
        <taxon>Peronosclerospora</taxon>
    </lineage>
</organism>
<accession>A0ACC0W014</accession>
<sequence>MTIDVSSSVVDQFVVFLVISPLMCWLLFVNVAHSYLSSRVDVALLLVRVASCLTLSLVLTVLLTEWTSRRSMLALATLAYASLELVYSWMLPLWTWYVTEVRTKGLVHVLPHSTQKLLLETSLLEWLTDTRLSDKLVPFLPFLLPLTRAEQMKLMEQMPPASQMLLTKPGLLPLLPTSMQKVLLPIEAEESMNHENEARTRDAIESMVEVDETTKELPLLTTEEKQARTSSNAGFDFHQPHVVGTISSENVLNEIVSSRVWNACKALVKVPTARALNRTVGVSSALVVLQLYASRGSRRVFVNFVQFVAVAALSSVACGAIFVRLIQLLGSHWTSVRTQLVLSYVRRYVVRHSKAGIPQLLNQSAPGRLATLRATASSVSVLVVAFCVLRKLRR</sequence>
<proteinExistence type="predicted"/>
<keyword evidence="2" id="KW-1185">Reference proteome</keyword>
<name>A0ACC0W014_9STRA</name>
<evidence type="ECO:0000313" key="1">
    <source>
        <dbReference type="EMBL" id="KAI9912097.1"/>
    </source>
</evidence>
<protein>
    <submittedName>
        <fullName evidence="1">Uncharacterized protein</fullName>
    </submittedName>
</protein>
<reference evidence="1 2" key="1">
    <citation type="journal article" date="2022" name="bioRxiv">
        <title>The genome of the oomycete Peronosclerospora sorghi, a cosmopolitan pathogen of maize and sorghum, is inflated with dispersed pseudogenes.</title>
        <authorList>
            <person name="Fletcher K."/>
            <person name="Martin F."/>
            <person name="Isakeit T."/>
            <person name="Cavanaugh K."/>
            <person name="Magill C."/>
            <person name="Michelmore R."/>
        </authorList>
    </citation>
    <scope>NUCLEOTIDE SEQUENCE [LARGE SCALE GENOMIC DNA]</scope>
    <source>
        <strain evidence="1">P6</strain>
    </source>
</reference>
<comment type="caution">
    <text evidence="1">The sequence shown here is derived from an EMBL/GenBank/DDBJ whole genome shotgun (WGS) entry which is preliminary data.</text>
</comment>
<dbReference type="EMBL" id="CM047584">
    <property type="protein sequence ID" value="KAI9912097.1"/>
    <property type="molecule type" value="Genomic_DNA"/>
</dbReference>
<dbReference type="Proteomes" id="UP001163321">
    <property type="component" value="Chromosome 5"/>
</dbReference>
<evidence type="ECO:0000313" key="2">
    <source>
        <dbReference type="Proteomes" id="UP001163321"/>
    </source>
</evidence>
<gene>
    <name evidence="1" type="ORF">PsorP6_009464</name>
</gene>